<dbReference type="EMBL" id="RCMI01001871">
    <property type="protein sequence ID" value="KAG2880432.1"/>
    <property type="molecule type" value="Genomic_DNA"/>
</dbReference>
<sequence>MMQQQQEGIPTTGTSSTNEAGAALGWHVMDNRLRPWALYDLSRAQAPDTLDTMKDHFRCFRGLRQKGVEGVGNGALQEVWCAFIRRWNRTVEEDESFVGWLVYREEIIKDHSPSELRERVCSDAWEDMRRICYVRVAEGCESCAGPRPTVEEWKAHIAEYPLGEQERGWIGKYKHSLAENARASSRGCSHRHLSRGRLDRRSRSRTRGRSGHRSRSRSRSRGSSSHRPRSRSYSPRADPRCYSSLQAWTRTPGPHLGRREGGWREAPTYLPQEGSRATVPYTDARVGHCERGHNDVWRREEDPRGQRCVQQSSGCLQQRQQQEGDRHAGNAPVLAGQDEDDLLNRYWDTQQELDKALDQAARAAGETVQLRQSNREILARLRVLERSVHGQLQTGTQPRDPAPGTDGSMARRARREGRPTHVPAQEAEPTLES</sequence>
<dbReference type="EMBL" id="RCML01001530">
    <property type="protein sequence ID" value="KAG2961915.1"/>
    <property type="molecule type" value="Genomic_DNA"/>
</dbReference>
<protein>
    <submittedName>
        <fullName evidence="5">Uncharacterized protein</fullName>
    </submittedName>
</protein>
<organism evidence="5 6">
    <name type="scientific">Phytophthora cactorum</name>
    <dbReference type="NCBI Taxonomy" id="29920"/>
    <lineage>
        <taxon>Eukaryota</taxon>
        <taxon>Sar</taxon>
        <taxon>Stramenopiles</taxon>
        <taxon>Oomycota</taxon>
        <taxon>Peronosporomycetes</taxon>
        <taxon>Peronosporales</taxon>
        <taxon>Peronosporaceae</taxon>
        <taxon>Phytophthora</taxon>
    </lineage>
</organism>
<name>A0A8T1H3N3_9STRA</name>
<feature type="compositionally biased region" description="Basic residues" evidence="1">
    <location>
        <begin position="202"/>
        <end position="230"/>
    </location>
</feature>
<evidence type="ECO:0000313" key="4">
    <source>
        <dbReference type="EMBL" id="KAG2961915.1"/>
    </source>
</evidence>
<feature type="region of interest" description="Disordered" evidence="1">
    <location>
        <begin position="184"/>
        <end position="268"/>
    </location>
</feature>
<dbReference type="Proteomes" id="UP000774804">
    <property type="component" value="Unassembled WGS sequence"/>
</dbReference>
<accession>A0A8T1H3N3</accession>
<evidence type="ECO:0000313" key="3">
    <source>
        <dbReference type="EMBL" id="KAG2880432.1"/>
    </source>
</evidence>
<comment type="caution">
    <text evidence="5">The sequence shown here is derived from an EMBL/GenBank/DDBJ whole genome shotgun (WGS) entry which is preliminary data.</text>
</comment>
<evidence type="ECO:0000256" key="1">
    <source>
        <dbReference type="SAM" id="MobiDB-lite"/>
    </source>
</evidence>
<proteinExistence type="predicted"/>
<dbReference type="Proteomes" id="UP000697107">
    <property type="component" value="Unassembled WGS sequence"/>
</dbReference>
<dbReference type="EMBL" id="RCMV01001976">
    <property type="protein sequence ID" value="KAG3205228.1"/>
    <property type="molecule type" value="Genomic_DNA"/>
</dbReference>
<gene>
    <name evidence="2" type="ORF">PC113_g22149</name>
    <name evidence="3" type="ORF">PC115_g22506</name>
    <name evidence="4" type="ORF">PC118_g21706</name>
    <name evidence="5" type="ORF">PC129_g22181</name>
</gene>
<evidence type="ECO:0000313" key="2">
    <source>
        <dbReference type="EMBL" id="KAG2823723.1"/>
    </source>
</evidence>
<dbReference type="VEuPathDB" id="FungiDB:PC110_g23585"/>
<dbReference type="VEuPathDB" id="FungiDB:PC110_g23572"/>
<reference evidence="5" key="1">
    <citation type="submission" date="2018-05" db="EMBL/GenBank/DDBJ databases">
        <title>Effector identification in a new, highly contiguous assembly of the strawberry crown rot pathogen Phytophthora cactorum.</title>
        <authorList>
            <person name="Armitage A.D."/>
            <person name="Nellist C.F."/>
            <person name="Bates H."/>
            <person name="Vickerstaff R.J."/>
            <person name="Harrison R.J."/>
        </authorList>
    </citation>
    <scope>NUCLEOTIDE SEQUENCE</scope>
    <source>
        <strain evidence="2">15-7</strain>
        <strain evidence="3">4032</strain>
        <strain evidence="4">P415</strain>
        <strain evidence="5">P421</strain>
    </source>
</reference>
<dbReference type="AlphaFoldDB" id="A0A8T1H3N3"/>
<evidence type="ECO:0000313" key="6">
    <source>
        <dbReference type="Proteomes" id="UP000760860"/>
    </source>
</evidence>
<dbReference type="Proteomes" id="UP000735874">
    <property type="component" value="Unassembled WGS sequence"/>
</dbReference>
<dbReference type="Proteomes" id="UP000760860">
    <property type="component" value="Unassembled WGS sequence"/>
</dbReference>
<evidence type="ECO:0000313" key="5">
    <source>
        <dbReference type="EMBL" id="KAG3205228.1"/>
    </source>
</evidence>
<dbReference type="EMBL" id="RCMG01001597">
    <property type="protein sequence ID" value="KAG2823723.1"/>
    <property type="molecule type" value="Genomic_DNA"/>
</dbReference>
<feature type="region of interest" description="Disordered" evidence="1">
    <location>
        <begin position="387"/>
        <end position="433"/>
    </location>
</feature>